<keyword evidence="13" id="KW-1185">Reference proteome</keyword>
<sequence length="358" mass="41529">MPGQKTSYNAFFVFMQEYRSREEKKALGDVVQPAGEEWQSMSAEEKYVYKLKAINYKNSSKCRQYQRCFQPTKLGKKTPVVVPSLSLVTKKSVETTKMKMLHFDNSSKSNAHFTEDSPFFIDVHDDYRAKLRRRDLKSFAKNKLIWNLEGNSEIMENYYGCLEERKFIPAEIAIVEFTIADGVTKTIHSILKPRMSRAPAQVPWYLALADATRFGTASTTHRINPNSPPSVARKDYRRLADEIKTLDNNLQHYFFYVLSSEFNDVVGAVEAIRNKIFTDKFKTSRRFIPPNKIICVEDLYEILMEFKNQSSDNHHDQIRFKSLTIGGCGWDTERSLRCSFHNLINSRFCALAKARKAW</sequence>
<dbReference type="InterPro" id="IPR039259">
    <property type="entry name" value="Protein_maelstrom"/>
</dbReference>
<dbReference type="AlphaFoldDB" id="A0A915L3I1"/>
<dbReference type="GO" id="GO:0043565">
    <property type="term" value="F:sequence-specific DNA binding"/>
    <property type="evidence" value="ECO:0007669"/>
    <property type="project" value="TreeGrafter"/>
</dbReference>
<keyword evidence="10" id="KW-0469">Meiosis</keyword>
<evidence type="ECO:0000256" key="8">
    <source>
        <dbReference type="ARBA" id="ARBA00023158"/>
    </source>
</evidence>
<evidence type="ECO:0000313" key="14">
    <source>
        <dbReference type="WBParaSite" id="nRc.2.0.1.t45052-RA"/>
    </source>
</evidence>
<dbReference type="PROSITE" id="PS50118">
    <property type="entry name" value="HMG_BOX_2"/>
    <property type="match status" value="1"/>
</dbReference>
<dbReference type="SUPFAM" id="SSF47095">
    <property type="entry name" value="HMG-box"/>
    <property type="match status" value="1"/>
</dbReference>
<dbReference type="Gene3D" id="1.10.30.10">
    <property type="entry name" value="High mobility group box domain"/>
    <property type="match status" value="1"/>
</dbReference>
<evidence type="ECO:0000313" key="13">
    <source>
        <dbReference type="Proteomes" id="UP000887565"/>
    </source>
</evidence>
<comment type="subcellular location">
    <subcellularLocation>
        <location evidence="2">Cytoplasm</location>
    </subcellularLocation>
    <subcellularLocation>
        <location evidence="1">Nucleus</location>
    </subcellularLocation>
</comment>
<accession>A0A915L3I1</accession>
<feature type="domain" description="HMG box" evidence="12">
    <location>
        <begin position="4"/>
        <end position="53"/>
    </location>
</feature>
<organism evidence="13 14">
    <name type="scientific">Romanomermis culicivorax</name>
    <name type="common">Nematode worm</name>
    <dbReference type="NCBI Taxonomy" id="13658"/>
    <lineage>
        <taxon>Eukaryota</taxon>
        <taxon>Metazoa</taxon>
        <taxon>Ecdysozoa</taxon>
        <taxon>Nematoda</taxon>
        <taxon>Enoplea</taxon>
        <taxon>Dorylaimia</taxon>
        <taxon>Mermithida</taxon>
        <taxon>Mermithoidea</taxon>
        <taxon>Mermithidae</taxon>
        <taxon>Romanomermis</taxon>
    </lineage>
</organism>
<keyword evidence="6" id="KW-0221">Differentiation</keyword>
<dbReference type="PANTHER" id="PTHR21358">
    <property type="entry name" value="PROTEIN MAELSTROM HOMOLOG"/>
    <property type="match status" value="1"/>
</dbReference>
<dbReference type="GO" id="GO:0043186">
    <property type="term" value="C:P granule"/>
    <property type="evidence" value="ECO:0007669"/>
    <property type="project" value="TreeGrafter"/>
</dbReference>
<keyword evidence="8" id="KW-0943">RNA-mediated gene silencing</keyword>
<dbReference type="Pfam" id="PF13017">
    <property type="entry name" value="Maelstrom"/>
    <property type="match status" value="1"/>
</dbReference>
<keyword evidence="5" id="KW-0963">Cytoplasm</keyword>
<dbReference type="Pfam" id="PF09011">
    <property type="entry name" value="HMG_box_2"/>
    <property type="match status" value="1"/>
</dbReference>
<evidence type="ECO:0000256" key="4">
    <source>
        <dbReference type="ARBA" id="ARBA00022473"/>
    </source>
</evidence>
<evidence type="ECO:0000256" key="5">
    <source>
        <dbReference type="ARBA" id="ARBA00022490"/>
    </source>
</evidence>
<reference evidence="14" key="1">
    <citation type="submission" date="2022-11" db="UniProtKB">
        <authorList>
            <consortium name="WormBaseParasite"/>
        </authorList>
    </citation>
    <scope>IDENTIFICATION</scope>
</reference>
<evidence type="ECO:0000256" key="9">
    <source>
        <dbReference type="ARBA" id="ARBA00023242"/>
    </source>
</evidence>
<dbReference type="PANTHER" id="PTHR21358:SF4">
    <property type="entry name" value="PROTEIN MAELSTROM HOMOLOG"/>
    <property type="match status" value="1"/>
</dbReference>
<evidence type="ECO:0000256" key="6">
    <source>
        <dbReference type="ARBA" id="ARBA00022782"/>
    </source>
</evidence>
<evidence type="ECO:0000256" key="10">
    <source>
        <dbReference type="ARBA" id="ARBA00023254"/>
    </source>
</evidence>
<dbReference type="InterPro" id="IPR024970">
    <property type="entry name" value="Maelstrom"/>
</dbReference>
<evidence type="ECO:0000256" key="7">
    <source>
        <dbReference type="ARBA" id="ARBA00023125"/>
    </source>
</evidence>
<dbReference type="Proteomes" id="UP000887565">
    <property type="component" value="Unplaced"/>
</dbReference>
<dbReference type="GO" id="GO:0060964">
    <property type="term" value="P:regulation of miRNA-mediated gene silencing"/>
    <property type="evidence" value="ECO:0007669"/>
    <property type="project" value="InterPro"/>
</dbReference>
<evidence type="ECO:0000256" key="1">
    <source>
        <dbReference type="ARBA" id="ARBA00004123"/>
    </source>
</evidence>
<protein>
    <submittedName>
        <fullName evidence="14">HMG box domain-containing protein</fullName>
    </submittedName>
</protein>
<dbReference type="WBParaSite" id="nRc.2.0.1.t45052-RA">
    <property type="protein sequence ID" value="nRc.2.0.1.t45052-RA"/>
    <property type="gene ID" value="nRc.2.0.1.g45052"/>
</dbReference>
<dbReference type="GO" id="GO:0030154">
    <property type="term" value="P:cell differentiation"/>
    <property type="evidence" value="ECO:0007669"/>
    <property type="project" value="UniProtKB-KW"/>
</dbReference>
<name>A0A915L3I1_ROMCU</name>
<dbReference type="GO" id="GO:0045892">
    <property type="term" value="P:negative regulation of DNA-templated transcription"/>
    <property type="evidence" value="ECO:0007669"/>
    <property type="project" value="TreeGrafter"/>
</dbReference>
<proteinExistence type="inferred from homology"/>
<evidence type="ECO:0000259" key="12">
    <source>
        <dbReference type="PROSITE" id="PS50118"/>
    </source>
</evidence>
<keyword evidence="9 11" id="KW-0539">Nucleus</keyword>
<dbReference type="InterPro" id="IPR009071">
    <property type="entry name" value="HMG_box_dom"/>
</dbReference>
<feature type="DNA-binding region" description="HMG box" evidence="11">
    <location>
        <begin position="4"/>
        <end position="53"/>
    </location>
</feature>
<evidence type="ECO:0000256" key="3">
    <source>
        <dbReference type="ARBA" id="ARBA00007057"/>
    </source>
</evidence>
<dbReference type="GO" id="GO:0034587">
    <property type="term" value="P:piRNA processing"/>
    <property type="evidence" value="ECO:0007669"/>
    <property type="project" value="TreeGrafter"/>
</dbReference>
<keyword evidence="4" id="KW-0217">Developmental protein</keyword>
<dbReference type="InterPro" id="IPR036910">
    <property type="entry name" value="HMG_box_dom_sf"/>
</dbReference>
<dbReference type="GO" id="GO:0007283">
    <property type="term" value="P:spermatogenesis"/>
    <property type="evidence" value="ECO:0007669"/>
    <property type="project" value="TreeGrafter"/>
</dbReference>
<keyword evidence="7 11" id="KW-0238">DNA-binding</keyword>
<comment type="similarity">
    <text evidence="3">Belongs to the maelstrom family.</text>
</comment>
<dbReference type="GO" id="GO:0005634">
    <property type="term" value="C:nucleus"/>
    <property type="evidence" value="ECO:0007669"/>
    <property type="project" value="UniProtKB-SubCell"/>
</dbReference>
<evidence type="ECO:0000256" key="11">
    <source>
        <dbReference type="PROSITE-ProRule" id="PRU00267"/>
    </source>
</evidence>
<dbReference type="GO" id="GO:0007140">
    <property type="term" value="P:male meiotic nuclear division"/>
    <property type="evidence" value="ECO:0007669"/>
    <property type="project" value="TreeGrafter"/>
</dbReference>
<evidence type="ECO:0000256" key="2">
    <source>
        <dbReference type="ARBA" id="ARBA00004496"/>
    </source>
</evidence>